<comment type="pathway">
    <text evidence="1">Protein modification; protein ubiquitination.</text>
</comment>
<dbReference type="InterPro" id="IPR001810">
    <property type="entry name" value="F-box_dom"/>
</dbReference>
<dbReference type="PROSITE" id="PS50181">
    <property type="entry name" value="FBOX"/>
    <property type="match status" value="1"/>
</dbReference>
<sequence length="516" mass="58293">MADNAATRGSSISFQNLPSELIDAILYWLPPHDLAMLSATCRALHKAATSDSHWRRCVQENVPFHLAKAPGSYVTSYRQLYAAYDRLWFLPKYKIWFSDRNLAGRLVIACFDPRRGCIDGYQLLAVSSERSYADWVGSEEDSEVKIHSFKPYVRLHLDRPIIHFGLDKSSMDFRNQEGNRYANAMPMALDDRENGMFSNFMLTKALDPVKVEEGFRQGFPYGSVWPPPCIPARCHAAGFLPGQPEESHSSYDRPQRRGEVSDQSFHIRQWMEMVGSPAAERAIARSAFNPLNRRHAYQNIGHGALSIHIGEELITYSTLDPSLYTPTPTKPWRGIWVGDYSGHGCEFLLLHQPDDEPATDSDLGLVREEGESDGSWEQRRLEARIYRGRLEAIKLTGDPNIPRGEYTFVADDLGPEGFVKFETAAPFEGVRVVKSKGHVARTGFEEGMYQADNGQQDPGLGLSGLATNEKTDMFISSHLMLLSHNRLAQYWLEFGHISYFERVNIDNFINPAASSF</sequence>
<evidence type="ECO:0000256" key="2">
    <source>
        <dbReference type="ARBA" id="ARBA00022786"/>
    </source>
</evidence>
<dbReference type="PANTHER" id="PTHR10706">
    <property type="entry name" value="F-BOX FAMILY PROTEIN"/>
    <property type="match status" value="1"/>
</dbReference>
<dbReference type="SMART" id="SM00256">
    <property type="entry name" value="FBOX"/>
    <property type="match status" value="1"/>
</dbReference>
<dbReference type="Pfam" id="PF12014">
    <property type="entry name" value="Cyclin_D1_bind"/>
    <property type="match status" value="1"/>
</dbReference>
<dbReference type="Pfam" id="PF12937">
    <property type="entry name" value="F-box-like"/>
    <property type="match status" value="1"/>
</dbReference>
<name>A0A8K0WVE4_9HYPO</name>
<proteinExistence type="predicted"/>
<keyword evidence="5" id="KW-1185">Reference proteome</keyword>
<evidence type="ECO:0000259" key="3">
    <source>
        <dbReference type="PROSITE" id="PS50181"/>
    </source>
</evidence>
<dbReference type="InterPro" id="IPR045048">
    <property type="entry name" value="FBXO31/39"/>
</dbReference>
<feature type="domain" description="F-box" evidence="3">
    <location>
        <begin position="11"/>
        <end position="57"/>
    </location>
</feature>
<dbReference type="Gene3D" id="1.20.1280.50">
    <property type="match status" value="1"/>
</dbReference>
<dbReference type="PANTHER" id="PTHR10706:SF130">
    <property type="entry name" value="F-BOX ONLY PROTEIN 31"/>
    <property type="match status" value="1"/>
</dbReference>
<evidence type="ECO:0000313" key="5">
    <source>
        <dbReference type="Proteomes" id="UP000813444"/>
    </source>
</evidence>
<dbReference type="EMBL" id="JAGPNK010000003">
    <property type="protein sequence ID" value="KAH7324365.1"/>
    <property type="molecule type" value="Genomic_DNA"/>
</dbReference>
<dbReference type="OrthoDB" id="722566at2759"/>
<gene>
    <name evidence="4" type="ORF">B0I35DRAFT_160509</name>
</gene>
<dbReference type="InterPro" id="IPR036047">
    <property type="entry name" value="F-box-like_dom_sf"/>
</dbReference>
<evidence type="ECO:0000256" key="1">
    <source>
        <dbReference type="ARBA" id="ARBA00004906"/>
    </source>
</evidence>
<dbReference type="GO" id="GO:0016567">
    <property type="term" value="P:protein ubiquitination"/>
    <property type="evidence" value="ECO:0007669"/>
    <property type="project" value="UniProtKB-UniPathway"/>
</dbReference>
<dbReference type="Proteomes" id="UP000813444">
    <property type="component" value="Unassembled WGS sequence"/>
</dbReference>
<comment type="caution">
    <text evidence="4">The sequence shown here is derived from an EMBL/GenBank/DDBJ whole genome shotgun (WGS) entry which is preliminary data.</text>
</comment>
<dbReference type="SUPFAM" id="SSF81383">
    <property type="entry name" value="F-box domain"/>
    <property type="match status" value="1"/>
</dbReference>
<dbReference type="UniPathway" id="UPA00143"/>
<protein>
    <recommendedName>
        <fullName evidence="3">F-box domain-containing protein</fullName>
    </recommendedName>
</protein>
<dbReference type="AlphaFoldDB" id="A0A8K0WVE4"/>
<evidence type="ECO:0000313" key="4">
    <source>
        <dbReference type="EMBL" id="KAH7324365.1"/>
    </source>
</evidence>
<organism evidence="4 5">
    <name type="scientific">Stachybotrys elegans</name>
    <dbReference type="NCBI Taxonomy" id="80388"/>
    <lineage>
        <taxon>Eukaryota</taxon>
        <taxon>Fungi</taxon>
        <taxon>Dikarya</taxon>
        <taxon>Ascomycota</taxon>
        <taxon>Pezizomycotina</taxon>
        <taxon>Sordariomycetes</taxon>
        <taxon>Hypocreomycetidae</taxon>
        <taxon>Hypocreales</taxon>
        <taxon>Stachybotryaceae</taxon>
        <taxon>Stachybotrys</taxon>
    </lineage>
</organism>
<accession>A0A8K0WVE4</accession>
<reference evidence="4" key="1">
    <citation type="journal article" date="2021" name="Nat. Commun.">
        <title>Genetic determinants of endophytism in the Arabidopsis root mycobiome.</title>
        <authorList>
            <person name="Mesny F."/>
            <person name="Miyauchi S."/>
            <person name="Thiergart T."/>
            <person name="Pickel B."/>
            <person name="Atanasova L."/>
            <person name="Karlsson M."/>
            <person name="Huettel B."/>
            <person name="Barry K.W."/>
            <person name="Haridas S."/>
            <person name="Chen C."/>
            <person name="Bauer D."/>
            <person name="Andreopoulos W."/>
            <person name="Pangilinan J."/>
            <person name="LaButti K."/>
            <person name="Riley R."/>
            <person name="Lipzen A."/>
            <person name="Clum A."/>
            <person name="Drula E."/>
            <person name="Henrissat B."/>
            <person name="Kohler A."/>
            <person name="Grigoriev I.V."/>
            <person name="Martin F.M."/>
            <person name="Hacquard S."/>
        </authorList>
    </citation>
    <scope>NUCLEOTIDE SEQUENCE</scope>
    <source>
        <strain evidence="4">MPI-CAGE-CH-0235</strain>
    </source>
</reference>
<keyword evidence="2" id="KW-0833">Ubl conjugation pathway</keyword>